<accession>A0A256GUL2</accession>
<dbReference type="InterPro" id="IPR038058">
    <property type="entry name" value="PhnH-like_sp"/>
</dbReference>
<dbReference type="GO" id="GO:0019634">
    <property type="term" value="P:organic phosphonate metabolic process"/>
    <property type="evidence" value="ECO:0007669"/>
    <property type="project" value="InterPro"/>
</dbReference>
<gene>
    <name evidence="1" type="primary">phnH</name>
    <name evidence="1" type="ORF">CEV34_0121</name>
</gene>
<dbReference type="STRING" id="419475.A8A54_05110"/>
<evidence type="ECO:0000313" key="1">
    <source>
        <dbReference type="EMBL" id="OYR30829.1"/>
    </source>
</evidence>
<keyword evidence="1" id="KW-0456">Lyase</keyword>
<reference evidence="1 2" key="1">
    <citation type="submission" date="2017-07" db="EMBL/GenBank/DDBJ databases">
        <title>Phylogenetic study on the rhizospheric bacterium Ochrobactrum sp. A44.</title>
        <authorList>
            <person name="Krzyzanowska D.M."/>
            <person name="Ossowicki A."/>
            <person name="Rajewska M."/>
            <person name="Maciag T."/>
            <person name="Kaczynski Z."/>
            <person name="Czerwicka M."/>
            <person name="Jafra S."/>
        </authorList>
    </citation>
    <scope>NUCLEOTIDE SEQUENCE [LARGE SCALE GENOMIC DNA]</scope>
    <source>
        <strain evidence="1 2">CCUG 30717</strain>
    </source>
</reference>
<keyword evidence="2" id="KW-1185">Reference proteome</keyword>
<comment type="caution">
    <text evidence="1">The sequence shown here is derived from an EMBL/GenBank/DDBJ whole genome shotgun (WGS) entry which is preliminary data.</text>
</comment>
<proteinExistence type="predicted"/>
<dbReference type="EMBL" id="NNRM01000003">
    <property type="protein sequence ID" value="OYR30829.1"/>
    <property type="molecule type" value="Genomic_DNA"/>
</dbReference>
<dbReference type="AlphaFoldDB" id="A0A256GUL2"/>
<dbReference type="Gene3D" id="3.40.50.11310">
    <property type="entry name" value="Bacterial phosphonate metabolism protein PhnH"/>
    <property type="match status" value="1"/>
</dbReference>
<name>A0A256GUL2_9HYPH</name>
<dbReference type="PIRSF" id="PIRSF020680">
    <property type="entry name" value="PhnH"/>
    <property type="match status" value="1"/>
</dbReference>
<dbReference type="SUPFAM" id="SSF159709">
    <property type="entry name" value="PhnH-like"/>
    <property type="match status" value="1"/>
</dbReference>
<evidence type="ECO:0000313" key="2">
    <source>
        <dbReference type="Proteomes" id="UP000216188"/>
    </source>
</evidence>
<sequence>MLHSSSAFEGGLADPVNEAQSAFHAVMHAMANPGRIHSLPSAAVPPKPLTPELGLIAATLLDHDASVWVDAEIAANQDATAWLTFHTGAPIVGDQSKAQFALVTDTQSLPALSSFAQGDPEFPDRSTTVVLAVSSLTSGQGFSLKGPGIKDETVLTVDGLPQDFAAQWRENGALFPLGIDLVLVADGKVAALPRTTRIASLEHDPEKWEPVFGKDHAVEKIEG</sequence>
<protein>
    <submittedName>
        <fullName evidence="1">Phosphonate C-P lyase system protein PhnH</fullName>
    </submittedName>
</protein>
<dbReference type="NCBIfam" id="TIGR03292">
    <property type="entry name" value="PhnH_redo"/>
    <property type="match status" value="1"/>
</dbReference>
<dbReference type="Proteomes" id="UP000216188">
    <property type="component" value="Unassembled WGS sequence"/>
</dbReference>
<organism evidence="1 2">
    <name type="scientific">Brucella pseudogrignonensis</name>
    <dbReference type="NCBI Taxonomy" id="419475"/>
    <lineage>
        <taxon>Bacteria</taxon>
        <taxon>Pseudomonadati</taxon>
        <taxon>Pseudomonadota</taxon>
        <taxon>Alphaproteobacteria</taxon>
        <taxon>Hyphomicrobiales</taxon>
        <taxon>Brucellaceae</taxon>
        <taxon>Brucella/Ochrobactrum group</taxon>
        <taxon>Brucella</taxon>
    </lineage>
</organism>
<dbReference type="InterPro" id="IPR008772">
    <property type="entry name" value="Phosphonate_metab_PhnH"/>
</dbReference>
<dbReference type="Pfam" id="PF05845">
    <property type="entry name" value="PhnH"/>
    <property type="match status" value="1"/>
</dbReference>
<dbReference type="GO" id="GO:0016829">
    <property type="term" value="F:lyase activity"/>
    <property type="evidence" value="ECO:0007669"/>
    <property type="project" value="UniProtKB-KW"/>
</dbReference>
<dbReference type="RefSeq" id="WP_094543123.1">
    <property type="nucleotide sequence ID" value="NZ_JBHEEM010000012.1"/>
</dbReference>